<reference evidence="2 3" key="1">
    <citation type="submission" date="2017-07" db="EMBL/GenBank/DDBJ databases">
        <title>Amycolatopsis alba DSM 44262 Genome sequencing and assembly.</title>
        <authorList>
            <person name="Kaur N."/>
            <person name="Mayilraj S."/>
        </authorList>
    </citation>
    <scope>NUCLEOTIDE SEQUENCE [LARGE SCALE GENOMIC DNA]</scope>
    <source>
        <strain evidence="2 3">DSM 44262</strain>
    </source>
</reference>
<evidence type="ECO:0000313" key="3">
    <source>
        <dbReference type="Proteomes" id="UP000215563"/>
    </source>
</evidence>
<dbReference type="Pfam" id="PF13460">
    <property type="entry name" value="NAD_binding_10"/>
    <property type="match status" value="1"/>
</dbReference>
<name>A0A229RC00_AMYAL</name>
<sequence>MKIVIAGGHGKIALRLTRQLAARGDSVVGMVRDPRHVDDVRQAGGEAAVLDLEQATVDEVAAILAGADAAVFSAGSGTSATAARRDKMDRAAVVLVMDAAEQAGVRRFLHVSSINVGCADDHGIGAGYATYLRAKRAAEEHIFTRDKLDWTVLRPGVLTDDRGDGTVELTAGNKIGPTGARFDQVARDDVAAVLVALLDRPDTAGRIYVVLGGETPIEKAFPSP</sequence>
<gene>
    <name evidence="2" type="ORF">CFP75_35955</name>
</gene>
<dbReference type="InterPro" id="IPR036291">
    <property type="entry name" value="NAD(P)-bd_dom_sf"/>
</dbReference>
<dbReference type="PANTHER" id="PTHR15020:SF50">
    <property type="entry name" value="UPF0659 PROTEIN YMR090W"/>
    <property type="match status" value="1"/>
</dbReference>
<proteinExistence type="predicted"/>
<dbReference type="InterPro" id="IPR016040">
    <property type="entry name" value="NAD(P)-bd_dom"/>
</dbReference>
<accession>A0A229RC00</accession>
<dbReference type="PANTHER" id="PTHR15020">
    <property type="entry name" value="FLAVIN REDUCTASE-RELATED"/>
    <property type="match status" value="1"/>
</dbReference>
<dbReference type="OrthoDB" id="4248066at2"/>
<comment type="caution">
    <text evidence="2">The sequence shown here is derived from an EMBL/GenBank/DDBJ whole genome shotgun (WGS) entry which is preliminary data.</text>
</comment>
<dbReference type="Gene3D" id="3.40.50.720">
    <property type="entry name" value="NAD(P)-binding Rossmann-like Domain"/>
    <property type="match status" value="1"/>
</dbReference>
<dbReference type="SUPFAM" id="SSF51735">
    <property type="entry name" value="NAD(P)-binding Rossmann-fold domains"/>
    <property type="match status" value="1"/>
</dbReference>
<dbReference type="EMBL" id="NMQU01000131">
    <property type="protein sequence ID" value="OXM44029.1"/>
    <property type="molecule type" value="Genomic_DNA"/>
</dbReference>
<feature type="domain" description="NAD(P)-binding" evidence="1">
    <location>
        <begin position="7"/>
        <end position="201"/>
    </location>
</feature>
<protein>
    <submittedName>
        <fullName evidence="2">NAD-dependent dehydratase</fullName>
    </submittedName>
</protein>
<keyword evidence="3" id="KW-1185">Reference proteome</keyword>
<evidence type="ECO:0000259" key="1">
    <source>
        <dbReference type="Pfam" id="PF13460"/>
    </source>
</evidence>
<dbReference type="AlphaFoldDB" id="A0A229RC00"/>
<organism evidence="2 3">
    <name type="scientific">Amycolatopsis alba DSM 44262</name>
    <dbReference type="NCBI Taxonomy" id="1125972"/>
    <lineage>
        <taxon>Bacteria</taxon>
        <taxon>Bacillati</taxon>
        <taxon>Actinomycetota</taxon>
        <taxon>Actinomycetes</taxon>
        <taxon>Pseudonocardiales</taxon>
        <taxon>Pseudonocardiaceae</taxon>
        <taxon>Amycolatopsis</taxon>
    </lineage>
</organism>
<dbReference type="RefSeq" id="WP_020634124.1">
    <property type="nucleotide sequence ID" value="NZ_KB913032.1"/>
</dbReference>
<evidence type="ECO:0000313" key="2">
    <source>
        <dbReference type="EMBL" id="OXM44029.1"/>
    </source>
</evidence>
<dbReference type="Proteomes" id="UP000215563">
    <property type="component" value="Unassembled WGS sequence"/>
</dbReference>